<name>A0A5E4QSH3_9NEOP</name>
<evidence type="ECO:0000313" key="2">
    <source>
        <dbReference type="Proteomes" id="UP000324832"/>
    </source>
</evidence>
<dbReference type="SUPFAM" id="SSF82895">
    <property type="entry name" value="TSP-1 type 1 repeat"/>
    <property type="match status" value="1"/>
</dbReference>
<dbReference type="Gene3D" id="2.20.100.10">
    <property type="entry name" value="Thrombospondin type-1 (TSP1) repeat"/>
    <property type="match status" value="1"/>
</dbReference>
<protein>
    <recommendedName>
        <fullName evidence="3">Spondin-like TSP1 domain-containing protein</fullName>
    </recommendedName>
</protein>
<accession>A0A5E4QSH3</accession>
<organism evidence="1 2">
    <name type="scientific">Leptidea sinapis</name>
    <dbReference type="NCBI Taxonomy" id="189913"/>
    <lineage>
        <taxon>Eukaryota</taxon>
        <taxon>Metazoa</taxon>
        <taxon>Ecdysozoa</taxon>
        <taxon>Arthropoda</taxon>
        <taxon>Hexapoda</taxon>
        <taxon>Insecta</taxon>
        <taxon>Pterygota</taxon>
        <taxon>Neoptera</taxon>
        <taxon>Endopterygota</taxon>
        <taxon>Lepidoptera</taxon>
        <taxon>Glossata</taxon>
        <taxon>Ditrysia</taxon>
        <taxon>Papilionoidea</taxon>
        <taxon>Pieridae</taxon>
        <taxon>Dismorphiinae</taxon>
        <taxon>Leptidea</taxon>
    </lineage>
</organism>
<evidence type="ECO:0008006" key="3">
    <source>
        <dbReference type="Google" id="ProtNLM"/>
    </source>
</evidence>
<gene>
    <name evidence="1" type="ORF">LSINAPIS_LOCUS10815</name>
</gene>
<dbReference type="AlphaFoldDB" id="A0A5E4QSH3"/>
<dbReference type="PROSITE" id="PS50092">
    <property type="entry name" value="TSP1"/>
    <property type="match status" value="1"/>
</dbReference>
<dbReference type="InterPro" id="IPR036383">
    <property type="entry name" value="TSP1_rpt_sf"/>
</dbReference>
<reference evidence="1 2" key="1">
    <citation type="submission" date="2017-07" db="EMBL/GenBank/DDBJ databases">
        <authorList>
            <person name="Talla V."/>
            <person name="Backstrom N."/>
        </authorList>
    </citation>
    <scope>NUCLEOTIDE SEQUENCE [LARGE SCALE GENOMIC DNA]</scope>
</reference>
<dbReference type="EMBL" id="FZQP02004445">
    <property type="protein sequence ID" value="VVD00109.1"/>
    <property type="molecule type" value="Genomic_DNA"/>
</dbReference>
<evidence type="ECO:0000313" key="1">
    <source>
        <dbReference type="EMBL" id="VVD00109.1"/>
    </source>
</evidence>
<dbReference type="Proteomes" id="UP000324832">
    <property type="component" value="Unassembled WGS sequence"/>
</dbReference>
<dbReference type="InterPro" id="IPR039942">
    <property type="entry name" value="SBSPO"/>
</dbReference>
<proteinExistence type="predicted"/>
<dbReference type="InterPro" id="IPR000884">
    <property type="entry name" value="TSP1_rpt"/>
</dbReference>
<sequence>MRADNTDPAERRKRKRARLLDCRVSDWGEWSPCRSDAGCVGSALRTRRIIRRQRPGGNPCPPTVQSRWCATNCTAHQDWRINLT</sequence>
<dbReference type="PANTHER" id="PTHR20920:SF5">
    <property type="entry name" value="SMB DOMAIN-CONTAINING PROTEIN"/>
    <property type="match status" value="1"/>
</dbReference>
<keyword evidence="2" id="KW-1185">Reference proteome</keyword>
<dbReference type="PANTHER" id="PTHR20920">
    <property type="entry name" value="RPE-SPONDIN"/>
    <property type="match status" value="1"/>
</dbReference>